<evidence type="ECO:0000256" key="1">
    <source>
        <dbReference type="ARBA" id="ARBA00005532"/>
    </source>
</evidence>
<evidence type="ECO:0000313" key="11">
    <source>
        <dbReference type="Proteomes" id="UP000003793"/>
    </source>
</evidence>
<dbReference type="Gene3D" id="3.30.479.20">
    <property type="entry name" value="Elongation factor Ts, dimerisation domain"/>
    <property type="match status" value="2"/>
</dbReference>
<evidence type="ECO:0000313" key="10">
    <source>
        <dbReference type="EMBL" id="EEG89564.1"/>
    </source>
</evidence>
<comment type="caution">
    <text evidence="10">The sequence shown here is derived from an EMBL/GenBank/DDBJ whole genome shotgun (WGS) entry which is preliminary data.</text>
</comment>
<dbReference type="PANTHER" id="PTHR11741">
    <property type="entry name" value="ELONGATION FACTOR TS"/>
    <property type="match status" value="1"/>
</dbReference>
<dbReference type="HOGENOM" id="CLU_047155_0_0_9"/>
<comment type="similarity">
    <text evidence="1 6 7">Belongs to the EF-Ts family.</text>
</comment>
<dbReference type="CDD" id="cd14275">
    <property type="entry name" value="UBA_EF-Ts"/>
    <property type="match status" value="1"/>
</dbReference>
<keyword evidence="3 6" id="KW-0251">Elongation factor</keyword>
<dbReference type="SUPFAM" id="SSF46934">
    <property type="entry name" value="UBA-like"/>
    <property type="match status" value="1"/>
</dbReference>
<dbReference type="PANTHER" id="PTHR11741:SF0">
    <property type="entry name" value="ELONGATION FACTOR TS, MITOCHONDRIAL"/>
    <property type="match status" value="1"/>
</dbReference>
<comment type="subcellular location">
    <subcellularLocation>
        <location evidence="6 8">Cytoplasm</location>
    </subcellularLocation>
</comment>
<evidence type="ECO:0000256" key="8">
    <source>
        <dbReference type="RuleBase" id="RU000643"/>
    </source>
</evidence>
<keyword evidence="4 6" id="KW-0648">Protein biosynthesis</keyword>
<evidence type="ECO:0000256" key="4">
    <source>
        <dbReference type="ARBA" id="ARBA00022917"/>
    </source>
</evidence>
<keyword evidence="6" id="KW-0963">Cytoplasm</keyword>
<dbReference type="PROSITE" id="PS01126">
    <property type="entry name" value="EF_TS_1"/>
    <property type="match status" value="1"/>
</dbReference>
<evidence type="ECO:0000259" key="9">
    <source>
        <dbReference type="Pfam" id="PF00889"/>
    </source>
</evidence>
<dbReference type="Proteomes" id="UP000003793">
    <property type="component" value="Unassembled WGS sequence"/>
</dbReference>
<dbReference type="FunFam" id="1.10.8.10:FF:000001">
    <property type="entry name" value="Elongation factor Ts"/>
    <property type="match status" value="1"/>
</dbReference>
<dbReference type="InterPro" id="IPR009060">
    <property type="entry name" value="UBA-like_sf"/>
</dbReference>
<dbReference type="EMBL" id="ABVR01000041">
    <property type="protein sequence ID" value="EEG89564.1"/>
    <property type="molecule type" value="Genomic_DNA"/>
</dbReference>
<dbReference type="InterPro" id="IPR014039">
    <property type="entry name" value="Transl_elong_EFTs/EF1B_dimer"/>
</dbReference>
<dbReference type="NCBIfam" id="TIGR00116">
    <property type="entry name" value="tsf"/>
    <property type="match status" value="1"/>
</dbReference>
<evidence type="ECO:0000256" key="6">
    <source>
        <dbReference type="HAMAP-Rule" id="MF_00050"/>
    </source>
</evidence>
<protein>
    <recommendedName>
        <fullName evidence="2 6">Elongation factor Ts</fullName>
        <shortName evidence="6">EF-Ts</shortName>
    </recommendedName>
</protein>
<dbReference type="Pfam" id="PF00889">
    <property type="entry name" value="EF_TS"/>
    <property type="match status" value="1"/>
</dbReference>
<accession>C0BBU0</accession>
<dbReference type="SUPFAM" id="SSF54713">
    <property type="entry name" value="Elongation factor Ts (EF-Ts), dimerisation domain"/>
    <property type="match status" value="2"/>
</dbReference>
<feature type="domain" description="Translation elongation factor EFTs/EF1B dimerisation" evidence="9">
    <location>
        <begin position="76"/>
        <end position="296"/>
    </location>
</feature>
<evidence type="ECO:0000256" key="2">
    <source>
        <dbReference type="ARBA" id="ARBA00016956"/>
    </source>
</evidence>
<gene>
    <name evidence="6 10" type="primary">tsf</name>
    <name evidence="10" type="ORF">COPCOM_02548</name>
</gene>
<dbReference type="HAMAP" id="MF_00050">
    <property type="entry name" value="EF_Ts"/>
    <property type="match status" value="1"/>
</dbReference>
<dbReference type="InterPro" id="IPR001816">
    <property type="entry name" value="Transl_elong_EFTs/EF1B"/>
</dbReference>
<sequence>MEEKIMAITASMVKELREMTGAGMMDCKKALNESNGDMDAAIEYLRKNGEAKAVKKAGRIAAEGIVMADVKEDKTAAIVEVNSETDFVAKNADFQAFVKAVVNQALTTKATDMEGFMAEAWNEDASKTVNDALTEKISVIGEKLSIRRFEKIVTDGCVVSYIHGGGRIGVLVEADTAVVNDAVKEALKNVAMQVAALNAKYVSQADVDADYIAHEKEILLAQIMNDPKESQKPEKVIQGMISGRINKEMKEICLLDQVYVKAEDGKQSVAKYLDEVGKANGTTITLKKFVRFETGEGLEKKNEDFAAEVAAQMNA</sequence>
<feature type="region of interest" description="Involved in Mg(2+) ion dislocation from EF-Tu" evidence="6">
    <location>
        <begin position="85"/>
        <end position="88"/>
    </location>
</feature>
<reference evidence="10 11" key="1">
    <citation type="submission" date="2009-02" db="EMBL/GenBank/DDBJ databases">
        <authorList>
            <person name="Fulton L."/>
            <person name="Clifton S."/>
            <person name="Fulton B."/>
            <person name="Xu J."/>
            <person name="Minx P."/>
            <person name="Pepin K.H."/>
            <person name="Johnson M."/>
            <person name="Bhonagiri V."/>
            <person name="Nash W.E."/>
            <person name="Mardis E.R."/>
            <person name="Wilson R.K."/>
        </authorList>
    </citation>
    <scope>NUCLEOTIDE SEQUENCE [LARGE SCALE GENOMIC DNA]</scope>
    <source>
        <strain evidence="10 11">ATCC 27758</strain>
    </source>
</reference>
<evidence type="ECO:0000256" key="5">
    <source>
        <dbReference type="ARBA" id="ARBA00025453"/>
    </source>
</evidence>
<organism evidence="10 11">
    <name type="scientific">Coprococcus comes ATCC 27758</name>
    <dbReference type="NCBI Taxonomy" id="470146"/>
    <lineage>
        <taxon>Bacteria</taxon>
        <taxon>Bacillati</taxon>
        <taxon>Bacillota</taxon>
        <taxon>Clostridia</taxon>
        <taxon>Lachnospirales</taxon>
        <taxon>Lachnospiraceae</taxon>
        <taxon>Coprococcus</taxon>
    </lineage>
</organism>
<name>C0BBU0_9FIRM</name>
<dbReference type="InterPro" id="IPR018101">
    <property type="entry name" value="Transl_elong_Ts_CS"/>
</dbReference>
<reference evidence="10 11" key="2">
    <citation type="submission" date="2009-03" db="EMBL/GenBank/DDBJ databases">
        <title>Draft genome sequence of Coprococcus comes (ATCC 27758).</title>
        <authorList>
            <person name="Sudarsanam P."/>
            <person name="Ley R."/>
            <person name="Guruge J."/>
            <person name="Turnbaugh P.J."/>
            <person name="Mahowald M."/>
            <person name="Liep D."/>
            <person name="Gordon J."/>
        </authorList>
    </citation>
    <scope>NUCLEOTIDE SEQUENCE [LARGE SCALE GENOMIC DNA]</scope>
    <source>
        <strain evidence="10 11">ATCC 27758</strain>
    </source>
</reference>
<comment type="function">
    <text evidence="5 6 7">Associates with the EF-Tu.GDP complex and induces the exchange of GDP to GTP. It remains bound to the aminoacyl-tRNA.EF-Tu.GTP complex up to the GTP hydrolysis stage on the ribosome.</text>
</comment>
<dbReference type="Gene3D" id="1.10.8.10">
    <property type="entry name" value="DNA helicase RuvA subunit, C-terminal domain"/>
    <property type="match status" value="1"/>
</dbReference>
<dbReference type="PROSITE" id="PS01127">
    <property type="entry name" value="EF_TS_2"/>
    <property type="match status" value="1"/>
</dbReference>
<dbReference type="GO" id="GO:0003746">
    <property type="term" value="F:translation elongation factor activity"/>
    <property type="evidence" value="ECO:0007669"/>
    <property type="project" value="UniProtKB-UniRule"/>
</dbReference>
<evidence type="ECO:0000256" key="3">
    <source>
        <dbReference type="ARBA" id="ARBA00022768"/>
    </source>
</evidence>
<proteinExistence type="inferred from homology"/>
<dbReference type="AlphaFoldDB" id="C0BBU0"/>
<dbReference type="GO" id="GO:0005737">
    <property type="term" value="C:cytoplasm"/>
    <property type="evidence" value="ECO:0007669"/>
    <property type="project" value="UniProtKB-SubCell"/>
</dbReference>
<dbReference type="Gene3D" id="1.10.286.20">
    <property type="match status" value="1"/>
</dbReference>
<dbReference type="InterPro" id="IPR036402">
    <property type="entry name" value="EF-Ts_dimer_sf"/>
</dbReference>
<evidence type="ECO:0000256" key="7">
    <source>
        <dbReference type="RuleBase" id="RU000642"/>
    </source>
</evidence>